<dbReference type="EMBL" id="BMKN01000001">
    <property type="protein sequence ID" value="GGE39124.1"/>
    <property type="molecule type" value="Genomic_DNA"/>
</dbReference>
<comment type="similarity">
    <text evidence="1">Belongs to the SdhE FAD assembly factor family.</text>
</comment>
<dbReference type="InterPro" id="IPR005631">
    <property type="entry name" value="SDH"/>
</dbReference>
<organism evidence="4 5">
    <name type="scientific">Actibacterium pelagium</name>
    <dbReference type="NCBI Taxonomy" id="2029103"/>
    <lineage>
        <taxon>Bacteria</taxon>
        <taxon>Pseudomonadati</taxon>
        <taxon>Pseudomonadota</taxon>
        <taxon>Alphaproteobacteria</taxon>
        <taxon>Rhodobacterales</taxon>
        <taxon>Roseobacteraceae</taxon>
        <taxon>Actibacterium</taxon>
    </lineage>
</organism>
<reference evidence="4" key="2">
    <citation type="submission" date="2020-09" db="EMBL/GenBank/DDBJ databases">
        <authorList>
            <person name="Sun Q."/>
            <person name="Zhou Y."/>
        </authorList>
    </citation>
    <scope>NUCLEOTIDE SEQUENCE</scope>
    <source>
        <strain evidence="4">CGMCC 1.16012</strain>
    </source>
</reference>
<dbReference type="SUPFAM" id="SSF109910">
    <property type="entry name" value="YgfY-like"/>
    <property type="match status" value="1"/>
</dbReference>
<protein>
    <recommendedName>
        <fullName evidence="2">FAD assembly factor SdhE</fullName>
    </recommendedName>
</protein>
<name>A0A917EG80_9RHOB</name>
<reference evidence="4" key="1">
    <citation type="journal article" date="2014" name="Int. J. Syst. Evol. Microbiol.">
        <title>Complete genome sequence of Corynebacterium casei LMG S-19264T (=DSM 44701T), isolated from a smear-ripened cheese.</title>
        <authorList>
            <consortium name="US DOE Joint Genome Institute (JGI-PGF)"/>
            <person name="Walter F."/>
            <person name="Albersmeier A."/>
            <person name="Kalinowski J."/>
            <person name="Ruckert C."/>
        </authorList>
    </citation>
    <scope>NUCLEOTIDE SEQUENCE</scope>
    <source>
        <strain evidence="4">CGMCC 1.16012</strain>
    </source>
</reference>
<dbReference type="Proteomes" id="UP000606730">
    <property type="component" value="Unassembled WGS sequence"/>
</dbReference>
<keyword evidence="3" id="KW-0143">Chaperone</keyword>
<dbReference type="GO" id="GO:0006099">
    <property type="term" value="P:tricarboxylic acid cycle"/>
    <property type="evidence" value="ECO:0007669"/>
    <property type="project" value="TreeGrafter"/>
</dbReference>
<evidence type="ECO:0000256" key="2">
    <source>
        <dbReference type="ARBA" id="ARBA00019418"/>
    </source>
</evidence>
<dbReference type="Gene3D" id="1.10.150.250">
    <property type="entry name" value="Flavinator of succinate dehydrogenase"/>
    <property type="match status" value="1"/>
</dbReference>
<proteinExistence type="inferred from homology"/>
<dbReference type="InterPro" id="IPR036714">
    <property type="entry name" value="SDH_sf"/>
</dbReference>
<evidence type="ECO:0000313" key="4">
    <source>
        <dbReference type="EMBL" id="GGE39124.1"/>
    </source>
</evidence>
<accession>A0A917EG80</accession>
<dbReference type="OrthoDB" id="9807264at2"/>
<keyword evidence="5" id="KW-1185">Reference proteome</keyword>
<evidence type="ECO:0000256" key="1">
    <source>
        <dbReference type="ARBA" id="ARBA00008571"/>
    </source>
</evidence>
<dbReference type="PANTHER" id="PTHR12469">
    <property type="entry name" value="PROTEIN EMI5 HOMOLOG, MITOCHONDRIAL"/>
    <property type="match status" value="1"/>
</dbReference>
<dbReference type="Pfam" id="PF03937">
    <property type="entry name" value="Sdh5"/>
    <property type="match status" value="1"/>
</dbReference>
<evidence type="ECO:0000256" key="3">
    <source>
        <dbReference type="ARBA" id="ARBA00023186"/>
    </source>
</evidence>
<dbReference type="AlphaFoldDB" id="A0A917EG80"/>
<comment type="caution">
    <text evidence="4">The sequence shown here is derived from an EMBL/GenBank/DDBJ whole genome shotgun (WGS) entry which is preliminary data.</text>
</comment>
<dbReference type="RefSeq" id="WP_095596712.1">
    <property type="nucleotide sequence ID" value="NZ_BMKN01000001.1"/>
</dbReference>
<gene>
    <name evidence="4" type="ORF">GCM10011517_03580</name>
</gene>
<evidence type="ECO:0000313" key="5">
    <source>
        <dbReference type="Proteomes" id="UP000606730"/>
    </source>
</evidence>
<sequence length="87" mass="10050">MSETREIRIKRLRMRAWHRGMKEMDLLLGNFVDARIEGMTDAQIDHLEELMGEEDQDLYAWISGNRPGPAKYADLMAEIINVTSKNG</sequence>
<dbReference type="PANTHER" id="PTHR12469:SF2">
    <property type="entry name" value="SUCCINATE DEHYDROGENASE ASSEMBLY FACTOR 2, MITOCHONDRIAL"/>
    <property type="match status" value="1"/>
</dbReference>